<dbReference type="InterPro" id="IPR008257">
    <property type="entry name" value="Pept_M19"/>
</dbReference>
<dbReference type="GO" id="GO:0016805">
    <property type="term" value="F:dipeptidase activity"/>
    <property type="evidence" value="ECO:0007669"/>
    <property type="project" value="UniProtKB-KW"/>
</dbReference>
<dbReference type="Proteomes" id="UP001158045">
    <property type="component" value="Unassembled WGS sequence"/>
</dbReference>
<name>A0ABT6NDJ2_9FIRM</name>
<dbReference type="PROSITE" id="PS51365">
    <property type="entry name" value="RENAL_DIPEPTIDASE_2"/>
    <property type="match status" value="1"/>
</dbReference>
<dbReference type="PANTHER" id="PTHR10443">
    <property type="entry name" value="MICROSOMAL DIPEPTIDASE"/>
    <property type="match status" value="1"/>
</dbReference>
<evidence type="ECO:0000313" key="1">
    <source>
        <dbReference type="EMBL" id="MDH8678498.1"/>
    </source>
</evidence>
<protein>
    <submittedName>
        <fullName evidence="1">Membrane dipeptidase</fullName>
        <ecNumber evidence="1">3.4.13.-</ecNumber>
    </submittedName>
</protein>
<dbReference type="RefSeq" id="WP_281094347.1">
    <property type="nucleotide sequence ID" value="NZ_JARYZI010000006.1"/>
</dbReference>
<sequence>MGLKKYEGLIIDTHNDTMMKAVDPVTQVPCIDIGQDTNFNIDLTKMEKGNVNIAYFAAFTEDYGDVETNNHRILASINALFHVEKMNPGRFAVAKSFSQMMHDITLGKRIGVATIEGAYSINAANMAGLMKQYADLHVKAIAPVWNHSNLLGEGTYSKFVDETDSSNGLTTLGEAFVKTMSELNMMVDVSHMNEATFWDVVKHTKRPIIASHSGASGIKSHLRNLKDDQLLAIRNTGGVVNVVFCRYFLGDEFADLSVLIDHIEYIAALIGDEHVGLGSDFDGATMPVKLEDISRVPEIITGLRERNFSENAIANIMGNNNLRLLKSFDTQDQNRKRLELLTVPVILSNAQTIEWSLDSDMVGIITESITFLWDGILLKCHYNDLDKKIVAQSNFIIKQRYHVATIEFKDQENNIYFCTSISELK</sequence>
<keyword evidence="1" id="KW-0224">Dipeptidase</keyword>
<dbReference type="SUPFAM" id="SSF51556">
    <property type="entry name" value="Metallo-dependent hydrolases"/>
    <property type="match status" value="1"/>
</dbReference>
<dbReference type="EC" id="3.4.13.-" evidence="1"/>
<dbReference type="InterPro" id="IPR032466">
    <property type="entry name" value="Metal_Hydrolase"/>
</dbReference>
<dbReference type="Gene3D" id="3.20.20.140">
    <property type="entry name" value="Metal-dependent hydrolases"/>
    <property type="match status" value="1"/>
</dbReference>
<dbReference type="EMBL" id="JARYZI010000006">
    <property type="protein sequence ID" value="MDH8678498.1"/>
    <property type="molecule type" value="Genomic_DNA"/>
</dbReference>
<accession>A0ABT6NDJ2</accession>
<proteinExistence type="predicted"/>
<keyword evidence="1" id="KW-0645">Protease</keyword>
<organism evidence="1 2">
    <name type="scientific">Fusibacter bizertensis</name>
    <dbReference type="NCBI Taxonomy" id="1488331"/>
    <lineage>
        <taxon>Bacteria</taxon>
        <taxon>Bacillati</taxon>
        <taxon>Bacillota</taxon>
        <taxon>Clostridia</taxon>
        <taxon>Eubacteriales</taxon>
        <taxon>Eubacteriales Family XII. Incertae Sedis</taxon>
        <taxon>Fusibacter</taxon>
    </lineage>
</organism>
<gene>
    <name evidence="1" type="ORF">QE109_10095</name>
</gene>
<keyword evidence="2" id="KW-1185">Reference proteome</keyword>
<dbReference type="Pfam" id="PF01244">
    <property type="entry name" value="Peptidase_M19"/>
    <property type="match status" value="1"/>
</dbReference>
<keyword evidence="1" id="KW-0378">Hydrolase</keyword>
<dbReference type="PANTHER" id="PTHR10443:SF12">
    <property type="entry name" value="DIPEPTIDASE"/>
    <property type="match status" value="1"/>
</dbReference>
<reference evidence="1 2" key="1">
    <citation type="submission" date="2023-04" db="EMBL/GenBank/DDBJ databases">
        <title>Fusibacter bizertensis strain WBS, isolated from littoral bottom sediments of the Arctic seas - biochemical and genomic analysis.</title>
        <authorList>
            <person name="Brioukhanov A.L."/>
        </authorList>
    </citation>
    <scope>NUCLEOTIDE SEQUENCE [LARGE SCALE GENOMIC DNA]</scope>
    <source>
        <strain evidence="1 2">WBS</strain>
    </source>
</reference>
<comment type="caution">
    <text evidence="1">The sequence shown here is derived from an EMBL/GenBank/DDBJ whole genome shotgun (WGS) entry which is preliminary data.</text>
</comment>
<evidence type="ECO:0000313" key="2">
    <source>
        <dbReference type="Proteomes" id="UP001158045"/>
    </source>
</evidence>